<proteinExistence type="predicted"/>
<dbReference type="InterPro" id="IPR051783">
    <property type="entry name" value="NAD(P)-dependent_oxidoreduct"/>
</dbReference>
<dbReference type="Gene3D" id="3.40.50.720">
    <property type="entry name" value="NAD(P)-binding Rossmann-like Domain"/>
    <property type="match status" value="1"/>
</dbReference>
<dbReference type="InterPro" id="IPR036291">
    <property type="entry name" value="NAD(P)-bd_dom_sf"/>
</dbReference>
<name>A0ABR7MAG3_9BACT</name>
<evidence type="ECO:0000313" key="3">
    <source>
        <dbReference type="Proteomes" id="UP000765802"/>
    </source>
</evidence>
<dbReference type="EMBL" id="MBUA01000023">
    <property type="protein sequence ID" value="MBC6492042.1"/>
    <property type="molecule type" value="Genomic_DNA"/>
</dbReference>
<evidence type="ECO:0000313" key="2">
    <source>
        <dbReference type="EMBL" id="MBC6492042.1"/>
    </source>
</evidence>
<evidence type="ECO:0000259" key="1">
    <source>
        <dbReference type="Pfam" id="PF01073"/>
    </source>
</evidence>
<feature type="domain" description="3-beta hydroxysteroid dehydrogenase/isomerase" evidence="1">
    <location>
        <begin position="4"/>
        <end position="250"/>
    </location>
</feature>
<dbReference type="PANTHER" id="PTHR48079:SF6">
    <property type="entry name" value="NAD(P)-BINDING DOMAIN-CONTAINING PROTEIN-RELATED"/>
    <property type="match status" value="1"/>
</dbReference>
<reference evidence="2 3" key="1">
    <citation type="submission" date="2016-07" db="EMBL/GenBank/DDBJ databases">
        <title>Genome analysis of Flavihumibacter stibioxidans YS-17.</title>
        <authorList>
            <person name="Shi K."/>
            <person name="Han Y."/>
            <person name="Wang G."/>
        </authorList>
    </citation>
    <scope>NUCLEOTIDE SEQUENCE [LARGE SCALE GENOMIC DNA]</scope>
    <source>
        <strain evidence="2 3">YS-17</strain>
    </source>
</reference>
<organism evidence="2 3">
    <name type="scientific">Flavihumibacter stibioxidans</name>
    <dbReference type="NCBI Taxonomy" id="1834163"/>
    <lineage>
        <taxon>Bacteria</taxon>
        <taxon>Pseudomonadati</taxon>
        <taxon>Bacteroidota</taxon>
        <taxon>Chitinophagia</taxon>
        <taxon>Chitinophagales</taxon>
        <taxon>Chitinophagaceae</taxon>
        <taxon>Flavihumibacter</taxon>
    </lineage>
</organism>
<dbReference type="SUPFAM" id="SSF51735">
    <property type="entry name" value="NAD(P)-binding Rossmann-fold domains"/>
    <property type="match status" value="1"/>
</dbReference>
<sequence>MKLLVTGGSGFLGRAIIHQLCEQGQEVINFSRAATSPFGNLAVRHYRGDLTVFDDLMEAMKGCEGVFHVAARTGLWGDGGDFYATNVKGTEHVIRACRELGIRYLVYTSSASVVYQPGGSEGQNETMPYPDKFYASYPETKARAEQLVIAANGEELKTVSLRPHLIWGPGDSHYLPRLFEKSKRKQLRLVGDGNNLVDSIYIDNAAKAHLQAFTQLVNLPAAVEGRTFFISQGAPLPISDFINQLIGTGGFPPVTRTIPAGLARWAGRIMEAIYRGAGIAAEPPVTYFLAQQLSTAHWYDISAARKSFGYEPEISTEEGMKRLRDWVIRSAED</sequence>
<protein>
    <submittedName>
        <fullName evidence="2">3-beta hydroxysteroid dehydrogenase</fullName>
    </submittedName>
</protein>
<dbReference type="InterPro" id="IPR002225">
    <property type="entry name" value="3Beta_OHSteriod_DH/Estase"/>
</dbReference>
<accession>A0ABR7MAG3</accession>
<dbReference type="Pfam" id="PF01073">
    <property type="entry name" value="3Beta_HSD"/>
    <property type="match status" value="1"/>
</dbReference>
<dbReference type="PANTHER" id="PTHR48079">
    <property type="entry name" value="PROTEIN YEEZ"/>
    <property type="match status" value="1"/>
</dbReference>
<comment type="caution">
    <text evidence="2">The sequence shown here is derived from an EMBL/GenBank/DDBJ whole genome shotgun (WGS) entry which is preliminary data.</text>
</comment>
<dbReference type="RefSeq" id="WP_187257348.1">
    <property type="nucleotide sequence ID" value="NZ_JBHULF010000007.1"/>
</dbReference>
<dbReference type="Proteomes" id="UP000765802">
    <property type="component" value="Unassembled WGS sequence"/>
</dbReference>
<keyword evidence="3" id="KW-1185">Reference proteome</keyword>
<gene>
    <name evidence="2" type="ORF">BC349_13345</name>
</gene>